<organism evidence="1 2">
    <name type="scientific">Paenibacillus albus</name>
    <dbReference type="NCBI Taxonomy" id="2495582"/>
    <lineage>
        <taxon>Bacteria</taxon>
        <taxon>Bacillati</taxon>
        <taxon>Bacillota</taxon>
        <taxon>Bacilli</taxon>
        <taxon>Bacillales</taxon>
        <taxon>Paenibacillaceae</taxon>
        <taxon>Paenibacillus</taxon>
    </lineage>
</organism>
<accession>A0A3S9A8W5</accession>
<gene>
    <name evidence="1" type="ORF">EJC50_22640</name>
</gene>
<dbReference type="KEGG" id="palb:EJC50_22640"/>
<name>A0A3S9A8W5_9BACL</name>
<dbReference type="AlphaFoldDB" id="A0A3S9A8W5"/>
<dbReference type="OrthoDB" id="2922920at2"/>
<dbReference type="Proteomes" id="UP000272528">
    <property type="component" value="Chromosome"/>
</dbReference>
<proteinExistence type="predicted"/>
<evidence type="ECO:0000313" key="1">
    <source>
        <dbReference type="EMBL" id="AZN42165.1"/>
    </source>
</evidence>
<dbReference type="RefSeq" id="WP_126017863.1">
    <property type="nucleotide sequence ID" value="NZ_CP034437.1"/>
</dbReference>
<keyword evidence="2" id="KW-1185">Reference proteome</keyword>
<sequence>MTHVIWFNASVPAVVTDQVHIEIPLTPEKVILAELGVFIAPHYANNRVQLIATVGVGGEEASISQLLFRLFRGTQEIYYALQGVEPGYERNMIVSFQAIDTNVSEGSHGYSLYVERMTESGAAVIGPINLSATVYAW</sequence>
<protein>
    <submittedName>
        <fullName evidence="1">Exosporium protein C</fullName>
    </submittedName>
</protein>
<dbReference type="EMBL" id="CP034437">
    <property type="protein sequence ID" value="AZN42165.1"/>
    <property type="molecule type" value="Genomic_DNA"/>
</dbReference>
<evidence type="ECO:0000313" key="2">
    <source>
        <dbReference type="Proteomes" id="UP000272528"/>
    </source>
</evidence>
<reference evidence="2" key="1">
    <citation type="submission" date="2018-12" db="EMBL/GenBank/DDBJ databases">
        <title>Genome sequence of Peanibacillus sp.</title>
        <authorList>
            <person name="Subramani G."/>
            <person name="Srinivasan S."/>
            <person name="Kim M.K."/>
        </authorList>
    </citation>
    <scope>NUCLEOTIDE SEQUENCE [LARGE SCALE GENOMIC DNA]</scope>
    <source>
        <strain evidence="2">18JY67-1</strain>
    </source>
</reference>